<dbReference type="PROSITE" id="PS51318">
    <property type="entry name" value="TAT"/>
    <property type="match status" value="1"/>
</dbReference>
<organism evidence="2 3">
    <name type="scientific">Halogranum amylolyticum</name>
    <dbReference type="NCBI Taxonomy" id="660520"/>
    <lineage>
        <taxon>Archaea</taxon>
        <taxon>Methanobacteriati</taxon>
        <taxon>Methanobacteriota</taxon>
        <taxon>Stenosarchaea group</taxon>
        <taxon>Halobacteria</taxon>
        <taxon>Halobacteriales</taxon>
        <taxon>Haloferacaceae</taxon>
    </lineage>
</organism>
<reference evidence="3" key="1">
    <citation type="submission" date="2016-10" db="EMBL/GenBank/DDBJ databases">
        <authorList>
            <person name="Varghese N."/>
            <person name="Submissions S."/>
        </authorList>
    </citation>
    <scope>NUCLEOTIDE SEQUENCE [LARGE SCALE GENOMIC DNA]</scope>
    <source>
        <strain evidence="3">CGMCC 1.10121</strain>
    </source>
</reference>
<proteinExistence type="predicted"/>
<dbReference type="Pfam" id="PF02635">
    <property type="entry name" value="DsrE"/>
    <property type="match status" value="1"/>
</dbReference>
<dbReference type="PROSITE" id="PS51257">
    <property type="entry name" value="PROKAR_LIPOPROTEIN"/>
    <property type="match status" value="1"/>
</dbReference>
<dbReference type="Gene3D" id="3.40.1260.10">
    <property type="entry name" value="DsrEFH-like"/>
    <property type="match status" value="1"/>
</dbReference>
<dbReference type="SUPFAM" id="SSF75169">
    <property type="entry name" value="DsrEFH-like"/>
    <property type="match status" value="1"/>
</dbReference>
<protein>
    <submittedName>
        <fullName evidence="2">Intracellular sulfur oxidation protein, DsrE/DsrF family</fullName>
    </submittedName>
</protein>
<dbReference type="AlphaFoldDB" id="A0A1H8SK19"/>
<gene>
    <name evidence="2" type="ORF">SAMN04487948_105161</name>
</gene>
<keyword evidence="3" id="KW-1185">Reference proteome</keyword>
<accession>A0A1H8SK19</accession>
<evidence type="ECO:0000313" key="3">
    <source>
        <dbReference type="Proteomes" id="UP000199126"/>
    </source>
</evidence>
<evidence type="ECO:0000256" key="1">
    <source>
        <dbReference type="SAM" id="MobiDB-lite"/>
    </source>
</evidence>
<dbReference type="EMBL" id="FODV01000005">
    <property type="protein sequence ID" value="SEO79110.1"/>
    <property type="molecule type" value="Genomic_DNA"/>
</dbReference>
<name>A0A1H8SK19_9EURY</name>
<dbReference type="InterPro" id="IPR027396">
    <property type="entry name" value="DsrEFH-like"/>
</dbReference>
<dbReference type="OrthoDB" id="57062at2157"/>
<dbReference type="PANTHER" id="PTHR37691">
    <property type="entry name" value="BLR3518 PROTEIN"/>
    <property type="match status" value="1"/>
</dbReference>
<dbReference type="Proteomes" id="UP000199126">
    <property type="component" value="Unassembled WGS sequence"/>
</dbReference>
<feature type="compositionally biased region" description="Low complexity" evidence="1">
    <location>
        <begin position="22"/>
        <end position="44"/>
    </location>
</feature>
<feature type="region of interest" description="Disordered" evidence="1">
    <location>
        <begin position="22"/>
        <end position="59"/>
    </location>
</feature>
<evidence type="ECO:0000313" key="2">
    <source>
        <dbReference type="EMBL" id="SEO79110.1"/>
    </source>
</evidence>
<dbReference type="InterPro" id="IPR006311">
    <property type="entry name" value="TAT_signal"/>
</dbReference>
<dbReference type="InterPro" id="IPR003787">
    <property type="entry name" value="Sulphur_relay_DsrE/F-like"/>
</dbReference>
<dbReference type="PANTHER" id="PTHR37691:SF1">
    <property type="entry name" value="BLR3518 PROTEIN"/>
    <property type="match status" value="1"/>
</dbReference>
<sequence>MSRSRRRFLELAGVGTGLVVAGCTGSTDGSTETATSPTTDATTQRPEETETNTPESEPTMSTVFHFASDVDEQNHAVANVANLLADESTDVENVVLVANGRGIELLTESGSEEVDRVRELLDEGVSFRACENSMKALDVDESELIDGVETVPAGVGELTKLQVRDDYAYIETP</sequence>
<dbReference type="RefSeq" id="WP_089824238.1">
    <property type="nucleotide sequence ID" value="NZ_FODV01000005.1"/>
</dbReference>